<dbReference type="GO" id="GO:0015031">
    <property type="term" value="P:protein transport"/>
    <property type="evidence" value="ECO:0007669"/>
    <property type="project" value="UniProtKB-KW"/>
</dbReference>
<evidence type="ECO:0000256" key="10">
    <source>
        <dbReference type="RuleBase" id="RU003879"/>
    </source>
</evidence>
<dbReference type="GO" id="GO:0022857">
    <property type="term" value="F:transmembrane transporter activity"/>
    <property type="evidence" value="ECO:0007669"/>
    <property type="project" value="InterPro"/>
</dbReference>
<dbReference type="AlphaFoldDB" id="A0A7C9P5K0"/>
<reference evidence="12 13" key="1">
    <citation type="submission" date="2019-09" db="EMBL/GenBank/DDBJ databases">
        <title>H2 Metabolism Revealed by Metagenomic Analysis in Subglacial Sediment of East Antarctica.</title>
        <authorList>
            <person name="Yang Z."/>
            <person name="Zhang Y."/>
            <person name="Lv Y."/>
            <person name="Yan W."/>
            <person name="Xiao X."/>
            <person name="Sun B."/>
            <person name="Ma H."/>
        </authorList>
    </citation>
    <scope>NUCLEOTIDE SEQUENCE [LARGE SCALE GENOMIC DNA]</scope>
    <source>
        <strain evidence="12">Bin2_2</strain>
    </source>
</reference>
<keyword evidence="4" id="KW-0997">Cell inner membrane</keyword>
<evidence type="ECO:0000256" key="9">
    <source>
        <dbReference type="ARBA" id="ARBA00023306"/>
    </source>
</evidence>
<sequence>MARNRKLVAQINVVPMIDVMLVLLVIFMVTAPFINPGQVELPSVGKTSQTPSQPLEVIIKESGEYILRDRAAGNAEQVVKKSDLADEIAALHRATPDQPVVIAADKNVRYEEVMHTMTLLQRAQITRIGLLARPAP</sequence>
<keyword evidence="3" id="KW-1003">Cell membrane</keyword>
<keyword evidence="6 10" id="KW-0812">Transmembrane</keyword>
<accession>A0A7C9P5K0</accession>
<keyword evidence="10" id="KW-0813">Transport</keyword>
<keyword evidence="10" id="KW-0653">Protein transport</keyword>
<comment type="similarity">
    <text evidence="2 10">Belongs to the ExbD/TolR family.</text>
</comment>
<evidence type="ECO:0000256" key="2">
    <source>
        <dbReference type="ARBA" id="ARBA00005811"/>
    </source>
</evidence>
<comment type="caution">
    <text evidence="12">The sequence shown here is derived from an EMBL/GenBank/DDBJ whole genome shotgun (WGS) entry which is preliminary data.</text>
</comment>
<protein>
    <submittedName>
        <fullName evidence="12">Protein TolR</fullName>
    </submittedName>
</protein>
<dbReference type="GO" id="GO:0051301">
    <property type="term" value="P:cell division"/>
    <property type="evidence" value="ECO:0007669"/>
    <property type="project" value="UniProtKB-KW"/>
</dbReference>
<keyword evidence="5" id="KW-0132">Cell division</keyword>
<dbReference type="EMBL" id="JAAFGW010000124">
    <property type="protein sequence ID" value="NDP48509.1"/>
    <property type="molecule type" value="Genomic_DNA"/>
</dbReference>
<evidence type="ECO:0000256" key="4">
    <source>
        <dbReference type="ARBA" id="ARBA00022519"/>
    </source>
</evidence>
<dbReference type="InterPro" id="IPR003400">
    <property type="entry name" value="ExbD"/>
</dbReference>
<keyword evidence="9" id="KW-0131">Cell cycle</keyword>
<keyword evidence="7 11" id="KW-1133">Transmembrane helix</keyword>
<evidence type="ECO:0000256" key="8">
    <source>
        <dbReference type="ARBA" id="ARBA00023136"/>
    </source>
</evidence>
<keyword evidence="8 11" id="KW-0472">Membrane</keyword>
<organism evidence="12 13">
    <name type="scientific">Sulfuriferula multivorans</name>
    <dbReference type="NCBI Taxonomy" id="1559896"/>
    <lineage>
        <taxon>Bacteria</taxon>
        <taxon>Pseudomonadati</taxon>
        <taxon>Pseudomonadota</taxon>
        <taxon>Betaproteobacteria</taxon>
        <taxon>Nitrosomonadales</taxon>
        <taxon>Sulfuricellaceae</taxon>
        <taxon>Sulfuriferula</taxon>
    </lineage>
</organism>
<dbReference type="Proteomes" id="UP000483432">
    <property type="component" value="Unassembled WGS sequence"/>
</dbReference>
<feature type="transmembrane region" description="Helical" evidence="11">
    <location>
        <begin position="12"/>
        <end position="34"/>
    </location>
</feature>
<dbReference type="PANTHER" id="PTHR30558">
    <property type="entry name" value="EXBD MEMBRANE COMPONENT OF PMF-DRIVEN MACROMOLECULE IMPORT SYSTEM"/>
    <property type="match status" value="1"/>
</dbReference>
<comment type="subcellular location">
    <subcellularLocation>
        <location evidence="1">Cell membrane</location>
        <topology evidence="1">Single-pass membrane protein</topology>
    </subcellularLocation>
    <subcellularLocation>
        <location evidence="10">Cell membrane</location>
        <topology evidence="10">Single-pass type II membrane protein</topology>
    </subcellularLocation>
</comment>
<evidence type="ECO:0000256" key="7">
    <source>
        <dbReference type="ARBA" id="ARBA00022989"/>
    </source>
</evidence>
<dbReference type="InterPro" id="IPR014168">
    <property type="entry name" value="Tol-Pal_TolR"/>
</dbReference>
<dbReference type="Gene3D" id="3.30.420.270">
    <property type="match status" value="1"/>
</dbReference>
<dbReference type="NCBIfam" id="TIGR02801">
    <property type="entry name" value="tolR"/>
    <property type="match status" value="1"/>
</dbReference>
<dbReference type="GO" id="GO:0005886">
    <property type="term" value="C:plasma membrane"/>
    <property type="evidence" value="ECO:0007669"/>
    <property type="project" value="UniProtKB-SubCell"/>
</dbReference>
<evidence type="ECO:0000256" key="1">
    <source>
        <dbReference type="ARBA" id="ARBA00004162"/>
    </source>
</evidence>
<dbReference type="PANTHER" id="PTHR30558:SF7">
    <property type="entry name" value="TOL-PAL SYSTEM PROTEIN TOLR"/>
    <property type="match status" value="1"/>
</dbReference>
<dbReference type="Pfam" id="PF02472">
    <property type="entry name" value="ExbD"/>
    <property type="match status" value="1"/>
</dbReference>
<evidence type="ECO:0000256" key="11">
    <source>
        <dbReference type="SAM" id="Phobius"/>
    </source>
</evidence>
<name>A0A7C9P5K0_9PROT</name>
<evidence type="ECO:0000313" key="12">
    <source>
        <dbReference type="EMBL" id="NDP48509.1"/>
    </source>
</evidence>
<evidence type="ECO:0000256" key="5">
    <source>
        <dbReference type="ARBA" id="ARBA00022618"/>
    </source>
</evidence>
<evidence type="ECO:0000256" key="3">
    <source>
        <dbReference type="ARBA" id="ARBA00022475"/>
    </source>
</evidence>
<proteinExistence type="inferred from homology"/>
<gene>
    <name evidence="12" type="primary">tolR</name>
    <name evidence="12" type="ORF">GZ085_09005</name>
</gene>
<evidence type="ECO:0000313" key="13">
    <source>
        <dbReference type="Proteomes" id="UP000483432"/>
    </source>
</evidence>
<evidence type="ECO:0000256" key="6">
    <source>
        <dbReference type="ARBA" id="ARBA00022692"/>
    </source>
</evidence>